<proteinExistence type="predicted"/>
<organism evidence="1 2">
    <name type="scientific">Paenibacillus borealis</name>
    <dbReference type="NCBI Taxonomy" id="160799"/>
    <lineage>
        <taxon>Bacteria</taxon>
        <taxon>Bacillati</taxon>
        <taxon>Bacillota</taxon>
        <taxon>Bacilli</taxon>
        <taxon>Bacillales</taxon>
        <taxon>Paenibacillaceae</taxon>
        <taxon>Paenibacillus</taxon>
    </lineage>
</organism>
<gene>
    <name evidence="1" type="ORF">BSK56_14295</name>
</gene>
<dbReference type="Proteomes" id="UP000187412">
    <property type="component" value="Unassembled WGS sequence"/>
</dbReference>
<reference evidence="1 2" key="1">
    <citation type="submission" date="2016-10" db="EMBL/GenBank/DDBJ databases">
        <title>Paenibacillus species isolates.</title>
        <authorList>
            <person name="Beno S.M."/>
        </authorList>
    </citation>
    <scope>NUCLEOTIDE SEQUENCE [LARGE SCALE GENOMIC DNA]</scope>
    <source>
        <strain evidence="1 2">FSL H7-0744</strain>
    </source>
</reference>
<evidence type="ECO:0000313" key="2">
    <source>
        <dbReference type="Proteomes" id="UP000187412"/>
    </source>
</evidence>
<sequence>MSEIGGLDNRAEPIVNRPQKQKNLIALLPQLYSQFTSFGGKAERVKFDGGGAEDLTYIKAHRQRFFAFVNLVLYLLYGVCP</sequence>
<dbReference type="RefSeq" id="WP_076111160.1">
    <property type="nucleotide sequence ID" value="NZ_MPTB01000016.1"/>
</dbReference>
<comment type="caution">
    <text evidence="1">The sequence shown here is derived from an EMBL/GenBank/DDBJ whole genome shotgun (WGS) entry which is preliminary data.</text>
</comment>
<protein>
    <submittedName>
        <fullName evidence="1">Uncharacterized protein</fullName>
    </submittedName>
</protein>
<name>A0ABX3HDX9_PAEBO</name>
<evidence type="ECO:0000313" key="1">
    <source>
        <dbReference type="EMBL" id="OMD47344.1"/>
    </source>
</evidence>
<accession>A0ABX3HDX9</accession>
<keyword evidence="2" id="KW-1185">Reference proteome</keyword>
<dbReference type="EMBL" id="MPTB01000016">
    <property type="protein sequence ID" value="OMD47344.1"/>
    <property type="molecule type" value="Genomic_DNA"/>
</dbReference>